<evidence type="ECO:0000313" key="9">
    <source>
        <dbReference type="Proteomes" id="UP000240904"/>
    </source>
</evidence>
<evidence type="ECO:0000256" key="2">
    <source>
        <dbReference type="ARBA" id="ARBA00022840"/>
    </source>
</evidence>
<dbReference type="SUPFAM" id="SSF46689">
    <property type="entry name" value="Homeodomain-like"/>
    <property type="match status" value="1"/>
</dbReference>
<dbReference type="PROSITE" id="PS01124">
    <property type="entry name" value="HTH_ARAC_FAMILY_2"/>
    <property type="match status" value="1"/>
</dbReference>
<evidence type="ECO:0000256" key="5">
    <source>
        <dbReference type="ARBA" id="ARBA00023163"/>
    </source>
</evidence>
<sequence>MDNYSTSYPKGKIETRNISENKQLRHYLNSTLNTENLKHAAIDIYHSNIEANNINLSLAKSLEMSTIELTNNSYPILYQRKPIGNIHFPKQEELKADVIDLLPALTKKIAWVVKRYETRELSEHYLGKDLSLAGYSEQVLKLEAFIEKAASSQCPAIIHAEFGCEKLSVACAIHYNSEIRHKPFIEVICSSTNTEEFQQKLILSFQEAKGGTVFLHGVDELTCSQQCLLIEILAAKTEHEPSGVPIKNAPKVRLIVSTTKPLSALVENGTFSRQLYTELNFLNTTIPPLKDRKDDIPYILEKMLDKYHSFQEQCLSTEVKEALYNYHWPENHAELERIVAKLLVLANSNPINLIDLRKYSPETLNRTAETCSDGIITSNNNHKHFDLITSLLTKSYEDISHLHPGLQKALKYLAEHYCNEITLASLSSNACLSSSHLSYLFKLYVKKSFKQILAELRIEKAKKILASSPHSRITDVSFDVGFGDLSHFEKIFKRHTKITPREYQNRHRVNN</sequence>
<accession>A0A2T3MUS6</accession>
<comment type="caution">
    <text evidence="8">The sequence shown here is derived from an EMBL/GenBank/DDBJ whole genome shotgun (WGS) entry which is preliminary data.</text>
</comment>
<dbReference type="GO" id="GO:0003700">
    <property type="term" value="F:DNA-binding transcription factor activity"/>
    <property type="evidence" value="ECO:0007669"/>
    <property type="project" value="InterPro"/>
</dbReference>
<evidence type="ECO:0000259" key="7">
    <source>
        <dbReference type="PROSITE" id="PS50045"/>
    </source>
</evidence>
<protein>
    <recommendedName>
        <fullName evidence="10">AraC family transcriptional regulator</fullName>
    </recommendedName>
</protein>
<keyword evidence="4" id="KW-0238">DNA-binding</keyword>
<dbReference type="Gene3D" id="1.10.10.60">
    <property type="entry name" value="Homeodomain-like"/>
    <property type="match status" value="2"/>
</dbReference>
<evidence type="ECO:0000256" key="3">
    <source>
        <dbReference type="ARBA" id="ARBA00023015"/>
    </source>
</evidence>
<evidence type="ECO:0000256" key="1">
    <source>
        <dbReference type="ARBA" id="ARBA00022741"/>
    </source>
</evidence>
<dbReference type="InterPro" id="IPR020449">
    <property type="entry name" value="Tscrpt_reg_AraC-type_HTH"/>
</dbReference>
<dbReference type="SMART" id="SM00342">
    <property type="entry name" value="HTH_ARAC"/>
    <property type="match status" value="1"/>
</dbReference>
<dbReference type="InterPro" id="IPR002078">
    <property type="entry name" value="Sigma_54_int"/>
</dbReference>
<dbReference type="InterPro" id="IPR009057">
    <property type="entry name" value="Homeodomain-like_sf"/>
</dbReference>
<dbReference type="InterPro" id="IPR027417">
    <property type="entry name" value="P-loop_NTPase"/>
</dbReference>
<feature type="domain" description="HTH araC/xylS-type" evidence="6">
    <location>
        <begin position="407"/>
        <end position="506"/>
    </location>
</feature>
<dbReference type="GO" id="GO:0043565">
    <property type="term" value="F:sequence-specific DNA binding"/>
    <property type="evidence" value="ECO:0007669"/>
    <property type="project" value="InterPro"/>
</dbReference>
<gene>
    <name evidence="8" type="ORF">C9I89_16345</name>
</gene>
<dbReference type="OrthoDB" id="7349394at2"/>
<keyword evidence="1" id="KW-0547">Nucleotide-binding</keyword>
<dbReference type="InterPro" id="IPR058031">
    <property type="entry name" value="AAA_lid_NorR"/>
</dbReference>
<dbReference type="Gene3D" id="3.40.50.300">
    <property type="entry name" value="P-loop containing nucleotide triphosphate hydrolases"/>
    <property type="match status" value="1"/>
</dbReference>
<name>A0A2T3MUS6_9GAMM</name>
<keyword evidence="9" id="KW-1185">Reference proteome</keyword>
<dbReference type="InterPro" id="IPR018060">
    <property type="entry name" value="HTH_AraC"/>
</dbReference>
<feature type="domain" description="Sigma-54 factor interaction" evidence="7">
    <location>
        <begin position="132"/>
        <end position="344"/>
    </location>
</feature>
<dbReference type="AlphaFoldDB" id="A0A2T3MUS6"/>
<dbReference type="PROSITE" id="PS00041">
    <property type="entry name" value="HTH_ARAC_FAMILY_1"/>
    <property type="match status" value="1"/>
</dbReference>
<dbReference type="PANTHER" id="PTHR32071:SF13">
    <property type="entry name" value="RESPONSE REGULATOR HSFA"/>
    <property type="match status" value="1"/>
</dbReference>
<keyword evidence="2" id="KW-0067">ATP-binding</keyword>
<dbReference type="EMBL" id="PYMC01000013">
    <property type="protein sequence ID" value="PSW03704.1"/>
    <property type="molecule type" value="Genomic_DNA"/>
</dbReference>
<dbReference type="GO" id="GO:0005524">
    <property type="term" value="F:ATP binding"/>
    <property type="evidence" value="ECO:0007669"/>
    <property type="project" value="UniProtKB-KW"/>
</dbReference>
<proteinExistence type="predicted"/>
<dbReference type="Pfam" id="PF25601">
    <property type="entry name" value="AAA_lid_14"/>
    <property type="match status" value="1"/>
</dbReference>
<dbReference type="Pfam" id="PF12833">
    <property type="entry name" value="HTH_18"/>
    <property type="match status" value="1"/>
</dbReference>
<dbReference type="SUPFAM" id="SSF52540">
    <property type="entry name" value="P-loop containing nucleoside triphosphate hydrolases"/>
    <property type="match status" value="1"/>
</dbReference>
<dbReference type="PRINTS" id="PR00032">
    <property type="entry name" value="HTHARAC"/>
</dbReference>
<dbReference type="PROSITE" id="PS50045">
    <property type="entry name" value="SIGMA54_INTERACT_4"/>
    <property type="match status" value="1"/>
</dbReference>
<dbReference type="InterPro" id="IPR018062">
    <property type="entry name" value="HTH_AraC-typ_CS"/>
</dbReference>
<reference evidence="8 9" key="1">
    <citation type="submission" date="2018-03" db="EMBL/GenBank/DDBJ databases">
        <title>Whole genome sequencing of Histamine producing bacteria.</title>
        <authorList>
            <person name="Butler K."/>
        </authorList>
    </citation>
    <scope>NUCLEOTIDE SEQUENCE [LARGE SCALE GENOMIC DNA]</scope>
    <source>
        <strain evidence="8 9">DSM 16190</strain>
    </source>
</reference>
<dbReference type="Proteomes" id="UP000240904">
    <property type="component" value="Unassembled WGS sequence"/>
</dbReference>
<evidence type="ECO:0008006" key="10">
    <source>
        <dbReference type="Google" id="ProtNLM"/>
    </source>
</evidence>
<keyword evidence="5" id="KW-0804">Transcription</keyword>
<keyword evidence="3" id="KW-0805">Transcription regulation</keyword>
<dbReference type="Gene3D" id="1.10.8.60">
    <property type="match status" value="1"/>
</dbReference>
<evidence type="ECO:0000313" key="8">
    <source>
        <dbReference type="EMBL" id="PSW03704.1"/>
    </source>
</evidence>
<dbReference type="Pfam" id="PF14532">
    <property type="entry name" value="Sigma54_activ_2"/>
    <property type="match status" value="1"/>
</dbReference>
<evidence type="ECO:0000256" key="4">
    <source>
        <dbReference type="ARBA" id="ARBA00023125"/>
    </source>
</evidence>
<evidence type="ECO:0000259" key="6">
    <source>
        <dbReference type="PROSITE" id="PS01124"/>
    </source>
</evidence>
<organism evidence="8 9">
    <name type="scientific">Photobacterium lipolyticum</name>
    <dbReference type="NCBI Taxonomy" id="266810"/>
    <lineage>
        <taxon>Bacteria</taxon>
        <taxon>Pseudomonadati</taxon>
        <taxon>Pseudomonadota</taxon>
        <taxon>Gammaproteobacteria</taxon>
        <taxon>Vibrionales</taxon>
        <taxon>Vibrionaceae</taxon>
        <taxon>Photobacterium</taxon>
    </lineage>
</organism>
<dbReference type="RefSeq" id="WP_107284395.1">
    <property type="nucleotide sequence ID" value="NZ_PYMC01000013.1"/>
</dbReference>
<dbReference type="PANTHER" id="PTHR32071">
    <property type="entry name" value="TRANSCRIPTIONAL REGULATORY PROTEIN"/>
    <property type="match status" value="1"/>
</dbReference>